<dbReference type="Pfam" id="PF10021">
    <property type="entry name" value="PARG_cat_microb"/>
    <property type="match status" value="1"/>
</dbReference>
<evidence type="ECO:0000259" key="4">
    <source>
        <dbReference type="PROSITE" id="PS50222"/>
    </source>
</evidence>
<protein>
    <submittedName>
        <fullName evidence="5">Protein-tyrosine dual specificity domain protein</fullName>
    </submittedName>
</protein>
<dbReference type="InterPro" id="IPR036910">
    <property type="entry name" value="HMG_box_dom_sf"/>
</dbReference>
<gene>
    <name evidence="5" type="ORF">Ctob_008188</name>
</gene>
<dbReference type="GO" id="GO:0005634">
    <property type="term" value="C:nucleus"/>
    <property type="evidence" value="ECO:0007669"/>
    <property type="project" value="UniProtKB-UniRule"/>
</dbReference>
<dbReference type="InterPro" id="IPR019261">
    <property type="entry name" value="PARG_cat_microbial"/>
</dbReference>
<keyword evidence="1" id="KW-0238">DNA-binding</keyword>
<dbReference type="GO" id="GO:0005509">
    <property type="term" value="F:calcium ion binding"/>
    <property type="evidence" value="ECO:0007669"/>
    <property type="project" value="InterPro"/>
</dbReference>
<evidence type="ECO:0000256" key="2">
    <source>
        <dbReference type="SAM" id="MobiDB-lite"/>
    </source>
</evidence>
<dbReference type="Pfam" id="PF00505">
    <property type="entry name" value="HMG_box"/>
    <property type="match status" value="1"/>
</dbReference>
<dbReference type="SMART" id="SM00398">
    <property type="entry name" value="HMG"/>
    <property type="match status" value="1"/>
</dbReference>
<dbReference type="InterPro" id="IPR043472">
    <property type="entry name" value="Macro_dom-like"/>
</dbReference>
<dbReference type="PANTHER" id="PTHR35609:SF1">
    <property type="entry name" value="MACRO DOMAIN-CONTAINING PROTEIN"/>
    <property type="match status" value="1"/>
</dbReference>
<dbReference type="Gene3D" id="3.40.220.10">
    <property type="entry name" value="Leucine Aminopeptidase, subunit E, domain 1"/>
    <property type="match status" value="1"/>
</dbReference>
<proteinExistence type="predicted"/>
<dbReference type="InterPro" id="IPR002048">
    <property type="entry name" value="EF_hand_dom"/>
</dbReference>
<dbReference type="PROSITE" id="PS50118">
    <property type="entry name" value="HMG_BOX_2"/>
    <property type="match status" value="1"/>
</dbReference>
<reference evidence="6" key="1">
    <citation type="journal article" date="2015" name="PLoS Genet.">
        <title>Genome Sequence and Transcriptome Analyses of Chrysochromulina tobin: Metabolic Tools for Enhanced Algal Fitness in the Prominent Order Prymnesiales (Haptophyceae).</title>
        <authorList>
            <person name="Hovde B.T."/>
            <person name="Deodato C.R."/>
            <person name="Hunsperger H.M."/>
            <person name="Ryken S.A."/>
            <person name="Yost W."/>
            <person name="Jha R.K."/>
            <person name="Patterson J."/>
            <person name="Monnat R.J. Jr."/>
            <person name="Barlow S.B."/>
            <person name="Starkenburg S.R."/>
            <person name="Cattolico R.A."/>
        </authorList>
    </citation>
    <scope>NUCLEOTIDE SEQUENCE</scope>
    <source>
        <strain evidence="6">CCMP291</strain>
    </source>
</reference>
<feature type="region of interest" description="Disordered" evidence="2">
    <location>
        <begin position="117"/>
        <end position="162"/>
    </location>
</feature>
<sequence length="1358" mass="147751">MLMEELVLTLYDLNGDGVFDFDEFIRLVSDLLCLRDGVLLAPPQAVRNLAVVLAKKIPGPARDTIEVAHLVELDGRWASLITQPDVVAAGGAGLRSLSDQRLHRDLEDLHARRQAELVSGAGFGTTPRQLNRGRGGGGGRGRGEGSRLQRNNGDRSERMPPKPNKIFLALLALKAAKETQDSTGGVEKKEPKAGVTGFMKFTLERRPTLKAEQPDLTFGGIGKALGAEWRGMSDKDKEKYNKLAAAQGAGAPSAGLSFAHLAAPAGVGPLHREPSNAGAVFQAASQFNCLEMTGPDVSPTAGVGIYINDRTQGPACALECPAATVYRNYLVQHEGNTGQHPVQIDTLKEVGVAVGNDGGRYWVMQNGYAMPVGRDSMAELAARLRTEPKLVEHAEAALRVGVHWETSVAPPLEHRVCQVYASALPCAYARGPTEGDWEPFARLVLRAAYEATLAVGAVRSLEAGGARVKCYLTALGGGVFGNRYEWIRDAILHALDRYQGWPLDVVLVHYGSRVDANWARDLSTRQPAPMLMRQQQRGCETFDFRLQLQERIPLQLDAPPYRETARLETKVDPNGLTNVGTQLHRDMLKAGGQPRRIATMVAGNSGRPAGACGFEDGTIRQLHAGHTTQEEDVVSNWMTTACRNAGRPLMPGMADGGHETANAVYQATIYGKWGMLHPQASDKKTVQHVDYTRADQPWFYGHAWVVGDAALSAKRTNSNGQRFYDVHDQYPTSLVFVAGPNCGARGHDARSTMTRTFNPYAEADYVLFRSGVQAALCAGLMAMARLGIEVALLAHVSAGIYAGPHKARLHADFEAIVNELLEDTMCDSPSGPAPLGRYFHRVILTLLVPAPPPVEMPNAVAELARRVAAIEIDEPVTLEIRARASLPPTPPPSLKGACTVLVLPGDWGQVTLDMTREYGVIFASLNMANAYTCGGGYINGAVAQEENMFRRTDCHFSLERNLMDGYREDGRSLYSAEMTSLINGGRGRVYLDKARPRVCIRGPEDSSRDDLGYPWLADDEVFPFYELRAAAVDLRGKQAFDADEAARRVAAQLDTLIEHGVRHAVLSAFGCGAFLNPADQVARIYRQELLKRATQFDVIAFAIFHAGYGPDNYTPFEHEFAAPAVTTIPLSNTPKPVAAPMPVAAPVSVSLPDTPLVAAIMSSTSFEGLQAALAPVQEWKLVGELNDGISRAKSYVSGNDRDLLCAWGVMQYNDIMIKQQRILVLSRTAFYRVAWSAKTQRVDHYHKTELKKLRVVEKTANGLKAYLTEQDGNKSVAGLVKGLWNLGKPKDEFEHSREYFANELTSGPLPDVVIDVMAAALHKAAALAGVNPVPGILTTADRKNLLADRKEQARLEEL</sequence>
<feature type="DNA-binding region" description="HMG box" evidence="1">
    <location>
        <begin position="191"/>
        <end position="244"/>
    </location>
</feature>
<dbReference type="GO" id="GO:0003677">
    <property type="term" value="F:DNA binding"/>
    <property type="evidence" value="ECO:0007669"/>
    <property type="project" value="UniProtKB-UniRule"/>
</dbReference>
<dbReference type="InterPro" id="IPR009071">
    <property type="entry name" value="HMG_box_dom"/>
</dbReference>
<dbReference type="EMBL" id="JWZX01002051">
    <property type="protein sequence ID" value="KOO31270.1"/>
    <property type="molecule type" value="Genomic_DNA"/>
</dbReference>
<dbReference type="PROSITE" id="PS50222">
    <property type="entry name" value="EF_HAND_2"/>
    <property type="match status" value="1"/>
</dbReference>
<feature type="domain" description="HMG box" evidence="3">
    <location>
        <begin position="191"/>
        <end position="244"/>
    </location>
</feature>
<feature type="compositionally biased region" description="Basic and acidic residues" evidence="2">
    <location>
        <begin position="141"/>
        <end position="160"/>
    </location>
</feature>
<evidence type="ECO:0000256" key="1">
    <source>
        <dbReference type="PROSITE-ProRule" id="PRU00267"/>
    </source>
</evidence>
<name>A0A0M0JXI1_9EUKA</name>
<dbReference type="Gene3D" id="1.10.30.10">
    <property type="entry name" value="High mobility group box domain"/>
    <property type="match status" value="1"/>
</dbReference>
<organism evidence="5 6">
    <name type="scientific">Chrysochromulina tobinii</name>
    <dbReference type="NCBI Taxonomy" id="1460289"/>
    <lineage>
        <taxon>Eukaryota</taxon>
        <taxon>Haptista</taxon>
        <taxon>Haptophyta</taxon>
        <taxon>Prymnesiophyceae</taxon>
        <taxon>Prymnesiales</taxon>
        <taxon>Chrysochromulinaceae</taxon>
        <taxon>Chrysochromulina</taxon>
    </lineage>
</organism>
<dbReference type="OrthoDB" id="5207264at2759"/>
<feature type="domain" description="EF-hand" evidence="4">
    <location>
        <begin position="10"/>
        <end position="34"/>
    </location>
</feature>
<evidence type="ECO:0000313" key="6">
    <source>
        <dbReference type="Proteomes" id="UP000037460"/>
    </source>
</evidence>
<dbReference type="PANTHER" id="PTHR35609">
    <property type="entry name" value="MACRO DOMAIN-CONTAINING PROTEIN"/>
    <property type="match status" value="1"/>
</dbReference>
<dbReference type="SUPFAM" id="SSF47095">
    <property type="entry name" value="HMG-box"/>
    <property type="match status" value="1"/>
</dbReference>
<dbReference type="Proteomes" id="UP000037460">
    <property type="component" value="Unassembled WGS sequence"/>
</dbReference>
<keyword evidence="6" id="KW-1185">Reference proteome</keyword>
<keyword evidence="1" id="KW-0539">Nucleus</keyword>
<comment type="caution">
    <text evidence="5">The sequence shown here is derived from an EMBL/GenBank/DDBJ whole genome shotgun (WGS) entry which is preliminary data.</text>
</comment>
<evidence type="ECO:0000259" key="3">
    <source>
        <dbReference type="PROSITE" id="PS50118"/>
    </source>
</evidence>
<evidence type="ECO:0000313" key="5">
    <source>
        <dbReference type="EMBL" id="KOO31270.1"/>
    </source>
</evidence>
<accession>A0A0M0JXI1</accession>